<dbReference type="Pfam" id="PF02771">
    <property type="entry name" value="Acyl-CoA_dh_N"/>
    <property type="match status" value="1"/>
</dbReference>
<keyword evidence="9" id="KW-1185">Reference proteome</keyword>
<evidence type="ECO:0000256" key="4">
    <source>
        <dbReference type="ARBA" id="ARBA00022827"/>
    </source>
</evidence>
<dbReference type="SUPFAM" id="SSF56645">
    <property type="entry name" value="Acyl-CoA dehydrogenase NM domain-like"/>
    <property type="match status" value="1"/>
</dbReference>
<protein>
    <submittedName>
        <fullName evidence="8">Acyl-CoA dehydrogenase family protein</fullName>
    </submittedName>
</protein>
<keyword evidence="4" id="KW-0274">FAD</keyword>
<gene>
    <name evidence="8" type="ORF">GCM10009093_10670</name>
</gene>
<evidence type="ECO:0000313" key="8">
    <source>
        <dbReference type="EMBL" id="GAA0385632.1"/>
    </source>
</evidence>
<evidence type="ECO:0000256" key="3">
    <source>
        <dbReference type="ARBA" id="ARBA00022630"/>
    </source>
</evidence>
<evidence type="ECO:0000259" key="6">
    <source>
        <dbReference type="Pfam" id="PF00441"/>
    </source>
</evidence>
<dbReference type="InterPro" id="IPR013786">
    <property type="entry name" value="AcylCoA_DH/ox_N"/>
</dbReference>
<dbReference type="PANTHER" id="PTHR43884:SF20">
    <property type="entry name" value="ACYL-COA DEHYDROGENASE FADE28"/>
    <property type="match status" value="1"/>
</dbReference>
<dbReference type="RefSeq" id="WP_167174143.1">
    <property type="nucleotide sequence ID" value="NZ_BAAAEJ010000003.1"/>
</dbReference>
<feature type="domain" description="Acyl-CoA dehydrogenase/oxidase N-terminal" evidence="7">
    <location>
        <begin position="6"/>
        <end position="118"/>
    </location>
</feature>
<comment type="similarity">
    <text evidence="2">Belongs to the acyl-CoA dehydrogenase family.</text>
</comment>
<dbReference type="InterPro" id="IPR009100">
    <property type="entry name" value="AcylCoA_DH/oxidase_NM_dom_sf"/>
</dbReference>
<organism evidence="8 9">
    <name type="scientific">Brevundimonas terrae</name>
    <dbReference type="NCBI Taxonomy" id="363631"/>
    <lineage>
        <taxon>Bacteria</taxon>
        <taxon>Pseudomonadati</taxon>
        <taxon>Pseudomonadota</taxon>
        <taxon>Alphaproteobacteria</taxon>
        <taxon>Caulobacterales</taxon>
        <taxon>Caulobacteraceae</taxon>
        <taxon>Brevundimonas</taxon>
    </lineage>
</organism>
<name>A0ABP3HZE8_9CAUL</name>
<dbReference type="InterPro" id="IPR009075">
    <property type="entry name" value="AcylCo_DH/oxidase_C"/>
</dbReference>
<dbReference type="PANTHER" id="PTHR43884">
    <property type="entry name" value="ACYL-COA DEHYDROGENASE"/>
    <property type="match status" value="1"/>
</dbReference>
<dbReference type="CDD" id="cd00567">
    <property type="entry name" value="ACAD"/>
    <property type="match status" value="1"/>
</dbReference>
<keyword evidence="3" id="KW-0285">Flavoprotein</keyword>
<comment type="cofactor">
    <cofactor evidence="1">
        <name>FAD</name>
        <dbReference type="ChEBI" id="CHEBI:57692"/>
    </cofactor>
</comment>
<dbReference type="Proteomes" id="UP001500791">
    <property type="component" value="Unassembled WGS sequence"/>
</dbReference>
<evidence type="ECO:0000259" key="7">
    <source>
        <dbReference type="Pfam" id="PF02771"/>
    </source>
</evidence>
<dbReference type="InterPro" id="IPR037069">
    <property type="entry name" value="AcylCoA_DH/ox_N_sf"/>
</dbReference>
<proteinExistence type="inferred from homology"/>
<dbReference type="Gene3D" id="1.20.140.10">
    <property type="entry name" value="Butyryl-CoA Dehydrogenase, subunit A, domain 3"/>
    <property type="match status" value="1"/>
</dbReference>
<evidence type="ECO:0000256" key="1">
    <source>
        <dbReference type="ARBA" id="ARBA00001974"/>
    </source>
</evidence>
<sequence length="352" mass="37219">MEFAFNEEQRMIAETASAFFTENATSERTRAAMAKDGIDHDLWTTFCQELGLSGIGIPEEAGGAGLGLVEMAIIAEAAGAQVAALPMLGSLVMCARAIAYGGTEQQKGELLPELLSGERIAAYVHDAALSADGDVLTAADGFVAHGASADVFVVTSNSGAWIVDSKADGVSVIAKTTMDQTRPYAHVTLNGAKGAPLADAITAISHAHRAAFVAIAAEALGGAQACLDRTVSYSKERVQFGRQIGSFQAYKHRLADMMIEIEQARSAVYWAACAADEESDEAELAMHAAKAFATDTYFRCAGDMIQLHGGIGFTWEHDAHLFFKRARATQTALGNNNWHRAKIADMILGAAA</sequence>
<feature type="domain" description="Acyl-CoA dehydrogenase/oxidase C-terminal" evidence="6">
    <location>
        <begin position="213"/>
        <end position="347"/>
    </location>
</feature>
<accession>A0ABP3HZE8</accession>
<dbReference type="SUPFAM" id="SSF47203">
    <property type="entry name" value="Acyl-CoA dehydrogenase C-terminal domain-like"/>
    <property type="match status" value="1"/>
</dbReference>
<dbReference type="Gene3D" id="1.10.540.10">
    <property type="entry name" value="Acyl-CoA dehydrogenase/oxidase, N-terminal domain"/>
    <property type="match status" value="1"/>
</dbReference>
<keyword evidence="5" id="KW-0560">Oxidoreductase</keyword>
<reference evidence="9" key="1">
    <citation type="journal article" date="2019" name="Int. J. Syst. Evol. Microbiol.">
        <title>The Global Catalogue of Microorganisms (GCM) 10K type strain sequencing project: providing services to taxonomists for standard genome sequencing and annotation.</title>
        <authorList>
            <consortium name="The Broad Institute Genomics Platform"/>
            <consortium name="The Broad Institute Genome Sequencing Center for Infectious Disease"/>
            <person name="Wu L."/>
            <person name="Ma J."/>
        </authorList>
    </citation>
    <scope>NUCLEOTIDE SEQUENCE [LARGE SCALE GENOMIC DNA]</scope>
    <source>
        <strain evidence="9">JCM 13476</strain>
    </source>
</reference>
<evidence type="ECO:0000256" key="2">
    <source>
        <dbReference type="ARBA" id="ARBA00009347"/>
    </source>
</evidence>
<comment type="caution">
    <text evidence="8">The sequence shown here is derived from an EMBL/GenBank/DDBJ whole genome shotgun (WGS) entry which is preliminary data.</text>
</comment>
<evidence type="ECO:0000313" key="9">
    <source>
        <dbReference type="Proteomes" id="UP001500791"/>
    </source>
</evidence>
<evidence type="ECO:0000256" key="5">
    <source>
        <dbReference type="ARBA" id="ARBA00023002"/>
    </source>
</evidence>
<dbReference type="InterPro" id="IPR036250">
    <property type="entry name" value="AcylCo_DH-like_C"/>
</dbReference>
<dbReference type="Pfam" id="PF00441">
    <property type="entry name" value="Acyl-CoA_dh_1"/>
    <property type="match status" value="1"/>
</dbReference>
<dbReference type="EMBL" id="BAAAEJ010000003">
    <property type="protein sequence ID" value="GAA0385632.1"/>
    <property type="molecule type" value="Genomic_DNA"/>
</dbReference>